<evidence type="ECO:0000256" key="2">
    <source>
        <dbReference type="ARBA" id="ARBA00009592"/>
    </source>
</evidence>
<evidence type="ECO:0000259" key="14">
    <source>
        <dbReference type="Pfam" id="PF08263"/>
    </source>
</evidence>
<keyword evidence="11" id="KW-0325">Glycoprotein</keyword>
<feature type="domain" description="Disease resistance R13L4/SHOC-2-like LRR" evidence="15">
    <location>
        <begin position="353"/>
        <end position="506"/>
    </location>
</feature>
<evidence type="ECO:0000259" key="15">
    <source>
        <dbReference type="Pfam" id="PF23598"/>
    </source>
</evidence>
<comment type="subcellular location">
    <subcellularLocation>
        <location evidence="1">Cell membrane</location>
        <topology evidence="1">Single-pass type I membrane protein</topology>
    </subcellularLocation>
</comment>
<dbReference type="InterPro" id="IPR001611">
    <property type="entry name" value="Leu-rich_rpt"/>
</dbReference>
<dbReference type="EMBL" id="CM008050">
    <property type="protein sequence ID" value="PVH39161.1"/>
    <property type="molecule type" value="Genomic_DNA"/>
</dbReference>
<dbReference type="SUPFAM" id="SSF52047">
    <property type="entry name" value="RNI-like"/>
    <property type="match status" value="2"/>
</dbReference>
<dbReference type="Pfam" id="PF08263">
    <property type="entry name" value="LRRNT_2"/>
    <property type="match status" value="1"/>
</dbReference>
<proteinExistence type="inferred from homology"/>
<feature type="transmembrane region" description="Helical" evidence="12">
    <location>
        <begin position="921"/>
        <end position="943"/>
    </location>
</feature>
<dbReference type="PROSITE" id="PS51450">
    <property type="entry name" value="LRR"/>
    <property type="match status" value="1"/>
</dbReference>
<dbReference type="Pfam" id="PF13855">
    <property type="entry name" value="LRR_8"/>
    <property type="match status" value="1"/>
</dbReference>
<protein>
    <submittedName>
        <fullName evidence="16">Uncharacterized protein</fullName>
    </submittedName>
</protein>
<dbReference type="InterPro" id="IPR046956">
    <property type="entry name" value="RLP23-like"/>
</dbReference>
<dbReference type="SMART" id="SM00365">
    <property type="entry name" value="LRR_SD22"/>
    <property type="match status" value="6"/>
</dbReference>
<dbReference type="GO" id="GO:0005886">
    <property type="term" value="C:plasma membrane"/>
    <property type="evidence" value="ECO:0007669"/>
    <property type="project" value="UniProtKB-SubCell"/>
</dbReference>
<sequence length="997" mass="111157">MHRPASMFVLLVITCGRFFLATHAQQQPQPPAGGSTASVSCLPHERDALLAFKHGLTSDPAGLLSSWRRDGGHGEQDCCRWRGVRCSNRTGHVHKLRLRNTGREALVGQISPSLLALEHLAYLDLSNNELEGSTGRLPEFLGSLKSLKYLNLSGIHFRGGLPPQLGNLSELQHLDLSSTGGTNSTDLSWLTRLPSIRYLNLNGVNLSTAVDWAHVMNMIPSLRVLYISRCSLASANQSLPHLNITNLEELDAFGNSFNHPLETSWFWNITSLTYLNLGYTSLYGRIPDTLGDMASLQVLDLSYRNDDDKNMRIMTTDMKNLCNLEVLNLRWALFYGDITQLFRNLPRCSPNKLQDLDLSGNQLSGMLPRWIGRLTSLVLLDLGYNNITGPLPTSVGQFTGLRTLDLSFNHLTGHVPYEIGMLTNLTSLQLNNNDLDGVITEKHFASTRSLQYIDLSYNAYNALKIELSSDWQPPSRLTSAYFAACQMGPTFPGWLQWHVSITNLDISSAGIADRLPQWFSDAFTNVKRLNISNNQLSGGLPTNMSYMSLSELYLSSNQLTGQIPTMPPNLTILDLSDNSLSGPLPAEIGNSNLMELSLFSNQITGHIPESFCKLWLAVLDLSNNFLEGELPPCLGVMEDMEFMALSNNSFSGEFPPFVQNFTSVLFLDLARNKFSGRLPLWIGKLKLLRILRLSHNKFSGNIPVNITNLDCLQYIDLNNNEISGSLPSYLSNLKAMKKTDMTRVCYEDDIKHFHLISLLSVLKGKEMNYGSISRVFDTNMVSIDLSSNNLRGEILEEITTLDALVNLNLSWNHFSGVVPNKIGEMQSLESLDLSRNNLSREIPASLSNLTFLSYLDLSYNNLTGRIPSGQQLDTLYAANPSMYIGNIGLCGHPLQNNCSREGDASKQGRLGRTEEGHGIEFFYLGLGCGFVVGTWVAFGVLLFKRSWRIVYFQLPDKLYDKIYVLVATWTRQPQTGYHEDEVDAMIASTKFSQGLHE</sequence>
<reference evidence="16" key="1">
    <citation type="submission" date="2018-04" db="EMBL/GenBank/DDBJ databases">
        <title>WGS assembly of Panicum hallii.</title>
        <authorList>
            <person name="Lovell J."/>
            <person name="Jenkins J."/>
            <person name="Lowry D."/>
            <person name="Mamidi S."/>
            <person name="Sreedasyam A."/>
            <person name="Weng X."/>
            <person name="Barry K."/>
            <person name="Bonette J."/>
            <person name="Campitelli B."/>
            <person name="Daum C."/>
            <person name="Gordon S."/>
            <person name="Gould B."/>
            <person name="Lipzen A."/>
            <person name="Macqueen A."/>
            <person name="Palacio-Mejia J."/>
            <person name="Plott C."/>
            <person name="Shakirov E."/>
            <person name="Shu S."/>
            <person name="Yoshinaga Y."/>
            <person name="Zane M."/>
            <person name="Rokhsar D."/>
            <person name="Grimwood J."/>
            <person name="Schmutz J."/>
            <person name="Juenger T."/>
        </authorList>
    </citation>
    <scope>NUCLEOTIDE SEQUENCE [LARGE SCALE GENOMIC DNA]</scope>
    <source>
        <strain evidence="16">FIL2</strain>
    </source>
</reference>
<dbReference type="AlphaFoldDB" id="A0A2T8INA3"/>
<keyword evidence="4" id="KW-0433">Leucine-rich repeat</keyword>
<evidence type="ECO:0000256" key="10">
    <source>
        <dbReference type="ARBA" id="ARBA00023136"/>
    </source>
</evidence>
<comment type="similarity">
    <text evidence="2">Belongs to the RLP family.</text>
</comment>
<dbReference type="PANTHER" id="PTHR48063:SF40">
    <property type="entry name" value="LEUCINE-RICH REPEAT-CONTAINING N-TERMINAL PLANT-TYPE DOMAIN-CONTAINING PROTEIN"/>
    <property type="match status" value="1"/>
</dbReference>
<evidence type="ECO:0000256" key="9">
    <source>
        <dbReference type="ARBA" id="ARBA00022989"/>
    </source>
</evidence>
<dbReference type="Gene3D" id="3.80.10.10">
    <property type="entry name" value="Ribonuclease Inhibitor"/>
    <property type="match status" value="4"/>
</dbReference>
<dbReference type="FunFam" id="3.80.10.10:FF:000649">
    <property type="entry name" value="Leucine Rich Repeat family protein"/>
    <property type="match status" value="1"/>
</dbReference>
<keyword evidence="10 12" id="KW-0472">Membrane</keyword>
<evidence type="ECO:0000256" key="8">
    <source>
        <dbReference type="ARBA" id="ARBA00022737"/>
    </source>
</evidence>
<feature type="signal peptide" evidence="13">
    <location>
        <begin position="1"/>
        <end position="24"/>
    </location>
</feature>
<dbReference type="PANTHER" id="PTHR48063">
    <property type="entry name" value="LRR RECEPTOR-LIKE KINASE"/>
    <property type="match status" value="1"/>
</dbReference>
<keyword evidence="6 12" id="KW-0812">Transmembrane</keyword>
<dbReference type="FunFam" id="3.80.10.10:FF:000095">
    <property type="entry name" value="LRR receptor-like serine/threonine-protein kinase GSO1"/>
    <property type="match status" value="1"/>
</dbReference>
<keyword evidence="7 13" id="KW-0732">Signal</keyword>
<evidence type="ECO:0000256" key="3">
    <source>
        <dbReference type="ARBA" id="ARBA00022475"/>
    </source>
</evidence>
<organism evidence="16">
    <name type="scientific">Panicum hallii</name>
    <dbReference type="NCBI Taxonomy" id="206008"/>
    <lineage>
        <taxon>Eukaryota</taxon>
        <taxon>Viridiplantae</taxon>
        <taxon>Streptophyta</taxon>
        <taxon>Embryophyta</taxon>
        <taxon>Tracheophyta</taxon>
        <taxon>Spermatophyta</taxon>
        <taxon>Magnoliopsida</taxon>
        <taxon>Liliopsida</taxon>
        <taxon>Poales</taxon>
        <taxon>Poaceae</taxon>
        <taxon>PACMAD clade</taxon>
        <taxon>Panicoideae</taxon>
        <taxon>Panicodae</taxon>
        <taxon>Paniceae</taxon>
        <taxon>Panicinae</taxon>
        <taxon>Panicum</taxon>
        <taxon>Panicum sect. Panicum</taxon>
    </lineage>
</organism>
<dbReference type="Pfam" id="PF00560">
    <property type="entry name" value="LRR_1"/>
    <property type="match status" value="8"/>
</dbReference>
<dbReference type="SMART" id="SM00369">
    <property type="entry name" value="LRR_TYP"/>
    <property type="match status" value="7"/>
</dbReference>
<keyword evidence="3" id="KW-1003">Cell membrane</keyword>
<accession>A0A2T8INA3</accession>
<name>A0A2T8INA3_9POAL</name>
<evidence type="ECO:0000256" key="5">
    <source>
        <dbReference type="ARBA" id="ARBA00022626"/>
    </source>
</evidence>
<dbReference type="InterPro" id="IPR013210">
    <property type="entry name" value="LRR_N_plant-typ"/>
</dbReference>
<dbReference type="Proteomes" id="UP000243499">
    <property type="component" value="Chromosome 5"/>
</dbReference>
<feature type="domain" description="Leucine-rich repeat-containing N-terminal plant-type" evidence="14">
    <location>
        <begin position="43"/>
        <end position="87"/>
    </location>
</feature>
<dbReference type="Gramene" id="PVH39161">
    <property type="protein sequence ID" value="PVH39161"/>
    <property type="gene ID" value="PAHAL_5G445600"/>
</dbReference>
<dbReference type="InterPro" id="IPR003591">
    <property type="entry name" value="Leu-rich_rpt_typical-subtyp"/>
</dbReference>
<evidence type="ECO:0000256" key="13">
    <source>
        <dbReference type="SAM" id="SignalP"/>
    </source>
</evidence>
<keyword evidence="9 12" id="KW-1133">Transmembrane helix</keyword>
<dbReference type="PRINTS" id="PR00019">
    <property type="entry name" value="LEURICHRPT"/>
</dbReference>
<gene>
    <name evidence="16" type="ORF">PAHAL_5G445600</name>
</gene>
<feature type="chain" id="PRO_5015407582" evidence="13">
    <location>
        <begin position="25"/>
        <end position="997"/>
    </location>
</feature>
<dbReference type="FunFam" id="3.80.10.10:FF:000383">
    <property type="entry name" value="Leucine-rich repeat receptor protein kinase EMS1"/>
    <property type="match status" value="1"/>
</dbReference>
<dbReference type="InterPro" id="IPR032675">
    <property type="entry name" value="LRR_dom_sf"/>
</dbReference>
<evidence type="ECO:0000256" key="12">
    <source>
        <dbReference type="SAM" id="Phobius"/>
    </source>
</evidence>
<dbReference type="GO" id="GO:0009742">
    <property type="term" value="P:brassinosteroid mediated signaling pathway"/>
    <property type="evidence" value="ECO:0007669"/>
    <property type="project" value="UniProtKB-KW"/>
</dbReference>
<keyword evidence="8" id="KW-0677">Repeat</keyword>
<evidence type="ECO:0000256" key="1">
    <source>
        <dbReference type="ARBA" id="ARBA00004251"/>
    </source>
</evidence>
<evidence type="ECO:0000256" key="7">
    <source>
        <dbReference type="ARBA" id="ARBA00022729"/>
    </source>
</evidence>
<keyword evidence="5" id="KW-1070">Brassinosteroid signaling pathway</keyword>
<evidence type="ECO:0000256" key="11">
    <source>
        <dbReference type="ARBA" id="ARBA00023180"/>
    </source>
</evidence>
<dbReference type="Pfam" id="PF23598">
    <property type="entry name" value="LRR_14"/>
    <property type="match status" value="1"/>
</dbReference>
<evidence type="ECO:0000256" key="4">
    <source>
        <dbReference type="ARBA" id="ARBA00022614"/>
    </source>
</evidence>
<dbReference type="FunFam" id="3.80.10.10:FF:000111">
    <property type="entry name" value="LRR receptor-like serine/threonine-protein kinase ERECTA"/>
    <property type="match status" value="1"/>
</dbReference>
<dbReference type="InterPro" id="IPR055414">
    <property type="entry name" value="LRR_R13L4/SHOC2-like"/>
</dbReference>
<evidence type="ECO:0000313" key="16">
    <source>
        <dbReference type="EMBL" id="PVH39161.1"/>
    </source>
</evidence>
<evidence type="ECO:0000256" key="6">
    <source>
        <dbReference type="ARBA" id="ARBA00022692"/>
    </source>
</evidence>